<dbReference type="GO" id="GO:0061630">
    <property type="term" value="F:ubiquitin protein ligase activity"/>
    <property type="evidence" value="ECO:0007669"/>
    <property type="project" value="TreeGrafter"/>
</dbReference>
<evidence type="ECO:0000259" key="5">
    <source>
        <dbReference type="PROSITE" id="PS50089"/>
    </source>
</evidence>
<keyword evidence="1" id="KW-0479">Metal-binding</keyword>
<protein>
    <recommendedName>
        <fullName evidence="5">RING-type domain-containing protein</fullName>
    </recommendedName>
</protein>
<name>A0AA36HTA8_9DINO</name>
<evidence type="ECO:0000256" key="1">
    <source>
        <dbReference type="ARBA" id="ARBA00022723"/>
    </source>
</evidence>
<dbReference type="AlphaFoldDB" id="A0AA36HTA8"/>
<dbReference type="EMBL" id="CAUJNA010000241">
    <property type="protein sequence ID" value="CAJ1374287.1"/>
    <property type="molecule type" value="Genomic_DNA"/>
</dbReference>
<dbReference type="Gene3D" id="3.30.40.10">
    <property type="entry name" value="Zinc/RING finger domain, C3HC4 (zinc finger)"/>
    <property type="match status" value="1"/>
</dbReference>
<keyword evidence="7" id="KW-1185">Reference proteome</keyword>
<dbReference type="Proteomes" id="UP001178507">
    <property type="component" value="Unassembled WGS sequence"/>
</dbReference>
<evidence type="ECO:0000313" key="7">
    <source>
        <dbReference type="Proteomes" id="UP001178507"/>
    </source>
</evidence>
<dbReference type="InterPro" id="IPR013083">
    <property type="entry name" value="Znf_RING/FYVE/PHD"/>
</dbReference>
<keyword evidence="3" id="KW-0862">Zinc</keyword>
<proteinExistence type="predicted"/>
<comment type="caution">
    <text evidence="6">The sequence shown here is derived from an EMBL/GenBank/DDBJ whole genome shotgun (WGS) entry which is preliminary data.</text>
</comment>
<dbReference type="PANTHER" id="PTHR23327">
    <property type="entry name" value="RING FINGER PROTEIN 127"/>
    <property type="match status" value="1"/>
</dbReference>
<sequence>MAPVEAECGLCTETLWQPVTLPCGETFCQQCLRQWTITKLDEGMERPRCPCGCGRKLDYRLPSVNLLLRTLMEHSHAEQLAEREKEEREQEEPEILGGLSAWQEVAASQDLFVNGRMVVAWGTSGVVLCNHETTHVKCSGVGHGAAELAPGPGKVKFDACLSGSGTFNVSVGEIVPQLPSSFGFKIGQGVVAGLNLMIGDELVVAFGSPGTILAKSTLEGRIVVNFHCTVEGAERKLDVQAFELQPSHELLGGFRAAQRVQATQDILGPGEVVLVQAGTLGTVHSEYSDTRLVVSFESRLDGSPDAVNLCPQSIEPA</sequence>
<evidence type="ECO:0000256" key="3">
    <source>
        <dbReference type="ARBA" id="ARBA00022833"/>
    </source>
</evidence>
<reference evidence="6" key="1">
    <citation type="submission" date="2023-08" db="EMBL/GenBank/DDBJ databases">
        <authorList>
            <person name="Chen Y."/>
            <person name="Shah S."/>
            <person name="Dougan E. K."/>
            <person name="Thang M."/>
            <person name="Chan C."/>
        </authorList>
    </citation>
    <scope>NUCLEOTIDE SEQUENCE</scope>
</reference>
<dbReference type="PROSITE" id="PS50089">
    <property type="entry name" value="ZF_RING_2"/>
    <property type="match status" value="1"/>
</dbReference>
<feature type="domain" description="RING-type" evidence="5">
    <location>
        <begin position="8"/>
        <end position="50"/>
    </location>
</feature>
<gene>
    <name evidence="6" type="ORF">EVOR1521_LOCUS3874</name>
</gene>
<dbReference type="GO" id="GO:0008270">
    <property type="term" value="F:zinc ion binding"/>
    <property type="evidence" value="ECO:0007669"/>
    <property type="project" value="UniProtKB-KW"/>
</dbReference>
<dbReference type="SUPFAM" id="SSF57850">
    <property type="entry name" value="RING/U-box"/>
    <property type="match status" value="1"/>
</dbReference>
<organism evidence="6 7">
    <name type="scientific">Effrenium voratum</name>
    <dbReference type="NCBI Taxonomy" id="2562239"/>
    <lineage>
        <taxon>Eukaryota</taxon>
        <taxon>Sar</taxon>
        <taxon>Alveolata</taxon>
        <taxon>Dinophyceae</taxon>
        <taxon>Suessiales</taxon>
        <taxon>Symbiodiniaceae</taxon>
        <taxon>Effrenium</taxon>
    </lineage>
</organism>
<evidence type="ECO:0000313" key="6">
    <source>
        <dbReference type="EMBL" id="CAJ1374287.1"/>
    </source>
</evidence>
<evidence type="ECO:0000256" key="4">
    <source>
        <dbReference type="PROSITE-ProRule" id="PRU00175"/>
    </source>
</evidence>
<keyword evidence="2 4" id="KW-0863">Zinc-finger</keyword>
<dbReference type="InterPro" id="IPR001841">
    <property type="entry name" value="Znf_RING"/>
</dbReference>
<accession>A0AA36HTA8</accession>
<evidence type="ECO:0000256" key="2">
    <source>
        <dbReference type="ARBA" id="ARBA00022771"/>
    </source>
</evidence>
<dbReference type="InterPro" id="IPR018957">
    <property type="entry name" value="Znf_C3HC4_RING-type"/>
</dbReference>
<dbReference type="PANTHER" id="PTHR23327:SF42">
    <property type="entry name" value="LON PEPTIDASE N-TERMINAL DOMAIN AND RING FINGER PROTEIN C14F5.10C"/>
    <property type="match status" value="1"/>
</dbReference>
<dbReference type="Pfam" id="PF00097">
    <property type="entry name" value="zf-C3HC4"/>
    <property type="match status" value="1"/>
</dbReference>